<protein>
    <submittedName>
        <fullName evidence="3">Permease</fullName>
    </submittedName>
</protein>
<evidence type="ECO:0000256" key="2">
    <source>
        <dbReference type="SAM" id="Phobius"/>
    </source>
</evidence>
<organism evidence="3 4">
    <name type="scientific">Achromobacter pulmonis</name>
    <dbReference type="NCBI Taxonomy" id="1389932"/>
    <lineage>
        <taxon>Bacteria</taxon>
        <taxon>Pseudomonadati</taxon>
        <taxon>Pseudomonadota</taxon>
        <taxon>Betaproteobacteria</taxon>
        <taxon>Burkholderiales</taxon>
        <taxon>Alcaligenaceae</taxon>
        <taxon>Achromobacter</taxon>
    </lineage>
</organism>
<feature type="transmembrane region" description="Helical" evidence="2">
    <location>
        <begin position="211"/>
        <end position="228"/>
    </location>
</feature>
<dbReference type="PANTHER" id="PTHR36838">
    <property type="entry name" value="AUXIN EFFLUX CARRIER FAMILY PROTEIN"/>
    <property type="match status" value="1"/>
</dbReference>
<keyword evidence="1" id="KW-0813">Transport</keyword>
<gene>
    <name evidence="3" type="ORF">C1I89_06135</name>
</gene>
<proteinExistence type="predicted"/>
<keyword evidence="2" id="KW-1133">Transmembrane helix</keyword>
<accession>A0A2N8KK58</accession>
<dbReference type="AlphaFoldDB" id="A0A2N8KK58"/>
<dbReference type="EMBL" id="POQS01000002">
    <property type="protein sequence ID" value="PND33837.1"/>
    <property type="molecule type" value="Genomic_DNA"/>
</dbReference>
<dbReference type="PANTHER" id="PTHR36838:SF3">
    <property type="entry name" value="TRANSPORTER AUXIN EFFLUX CARRIER EC FAMILY"/>
    <property type="match status" value="1"/>
</dbReference>
<feature type="transmembrane region" description="Helical" evidence="2">
    <location>
        <begin position="51"/>
        <end position="68"/>
    </location>
</feature>
<keyword evidence="4" id="KW-1185">Reference proteome</keyword>
<dbReference type="RefSeq" id="WP_102771920.1">
    <property type="nucleotide sequence ID" value="NZ_POQS01000002.1"/>
</dbReference>
<sequence length="294" mass="32328">MSLFLPVLYLILGWGVGRYRPGIRRQASTLLTRYTIPFVITYNVATKFSEMYVVIIGTVVAMMVMMRVSRWFSPDPLRNLCFFYLNIGWLGLPIASTLFGDGATTILIAAYVGSSVMGNSLGFMLLSPHTGGSNALLAKKLLISPPVLSVALGIVLMPLHSTISHYLSPVHEAAKFTMSFLGMAILGIWLSQTRMNLSDFKHELLEALWRAISWAAIGLVIIYLAWTFHAEAIYNNKATVFLLCFLPPAANIIVLETYYVGTGRSARIISCSTCISILAIACYGAVTTLMHVTQ</sequence>
<evidence type="ECO:0000313" key="3">
    <source>
        <dbReference type="EMBL" id="PND33837.1"/>
    </source>
</evidence>
<feature type="transmembrane region" description="Helical" evidence="2">
    <location>
        <begin position="106"/>
        <end position="126"/>
    </location>
</feature>
<comment type="caution">
    <text evidence="3">The sequence shown here is derived from an EMBL/GenBank/DDBJ whole genome shotgun (WGS) entry which is preliminary data.</text>
</comment>
<feature type="transmembrane region" description="Helical" evidence="2">
    <location>
        <begin position="240"/>
        <end position="261"/>
    </location>
</feature>
<dbReference type="Proteomes" id="UP000235994">
    <property type="component" value="Unassembled WGS sequence"/>
</dbReference>
<evidence type="ECO:0000313" key="4">
    <source>
        <dbReference type="Proteomes" id="UP000235994"/>
    </source>
</evidence>
<feature type="transmembrane region" description="Helical" evidence="2">
    <location>
        <begin position="80"/>
        <end position="100"/>
    </location>
</feature>
<feature type="transmembrane region" description="Helical" evidence="2">
    <location>
        <begin position="173"/>
        <end position="190"/>
    </location>
</feature>
<keyword evidence="2" id="KW-0812">Transmembrane</keyword>
<reference evidence="3 4" key="1">
    <citation type="submission" date="2018-01" db="EMBL/GenBank/DDBJ databases">
        <title>The draft genome of an aniline degradation strain ANB-1.</title>
        <authorList>
            <person name="Zhang L."/>
            <person name="Jiang J."/>
        </authorList>
    </citation>
    <scope>NUCLEOTIDE SEQUENCE [LARGE SCALE GENOMIC DNA]</scope>
    <source>
        <strain evidence="3 4">ANB-1</strain>
    </source>
</reference>
<name>A0A2N8KK58_9BURK</name>
<feature type="transmembrane region" description="Helical" evidence="2">
    <location>
        <begin position="147"/>
        <end position="167"/>
    </location>
</feature>
<evidence type="ECO:0000256" key="1">
    <source>
        <dbReference type="ARBA" id="ARBA00022448"/>
    </source>
</evidence>
<keyword evidence="2" id="KW-0472">Membrane</keyword>
<feature type="transmembrane region" description="Helical" evidence="2">
    <location>
        <begin position="268"/>
        <end position="292"/>
    </location>
</feature>